<accession>A0A0F9W362</accession>
<organism evidence="1">
    <name type="scientific">marine sediment metagenome</name>
    <dbReference type="NCBI Taxonomy" id="412755"/>
    <lineage>
        <taxon>unclassified sequences</taxon>
        <taxon>metagenomes</taxon>
        <taxon>ecological metagenomes</taxon>
    </lineage>
</organism>
<reference evidence="1" key="1">
    <citation type="journal article" date="2015" name="Nature">
        <title>Complex archaea that bridge the gap between prokaryotes and eukaryotes.</title>
        <authorList>
            <person name="Spang A."/>
            <person name="Saw J.H."/>
            <person name="Jorgensen S.L."/>
            <person name="Zaremba-Niedzwiedzka K."/>
            <person name="Martijn J."/>
            <person name="Lind A.E."/>
            <person name="van Eijk R."/>
            <person name="Schleper C."/>
            <person name="Guy L."/>
            <person name="Ettema T.J."/>
        </authorList>
    </citation>
    <scope>NUCLEOTIDE SEQUENCE</scope>
</reference>
<protein>
    <submittedName>
        <fullName evidence="1">Uncharacterized protein</fullName>
    </submittedName>
</protein>
<sequence length="70" mass="7894">MVEASYVYTLEVGVIMETLVTVRLSRLLEMQKRIDVVVHMLDQVSTPSSGLKTALSRLAVTRDPSWWDGD</sequence>
<dbReference type="AlphaFoldDB" id="A0A0F9W362"/>
<dbReference type="EMBL" id="LAZR01000361">
    <property type="protein sequence ID" value="KKN72488.1"/>
    <property type="molecule type" value="Genomic_DNA"/>
</dbReference>
<gene>
    <name evidence="1" type="ORF">LCGC14_0409920</name>
</gene>
<evidence type="ECO:0000313" key="1">
    <source>
        <dbReference type="EMBL" id="KKN72488.1"/>
    </source>
</evidence>
<name>A0A0F9W362_9ZZZZ</name>
<proteinExistence type="predicted"/>
<comment type="caution">
    <text evidence="1">The sequence shown here is derived from an EMBL/GenBank/DDBJ whole genome shotgun (WGS) entry which is preliminary data.</text>
</comment>